<name>A0A9P5X4Z2_9AGAR</name>
<organism evidence="2 3">
    <name type="scientific">Macrolepiota fuliginosa MF-IS2</name>
    <dbReference type="NCBI Taxonomy" id="1400762"/>
    <lineage>
        <taxon>Eukaryota</taxon>
        <taxon>Fungi</taxon>
        <taxon>Dikarya</taxon>
        <taxon>Basidiomycota</taxon>
        <taxon>Agaricomycotina</taxon>
        <taxon>Agaricomycetes</taxon>
        <taxon>Agaricomycetidae</taxon>
        <taxon>Agaricales</taxon>
        <taxon>Agaricineae</taxon>
        <taxon>Agaricaceae</taxon>
        <taxon>Macrolepiota</taxon>
    </lineage>
</organism>
<sequence>MIIYITAGGCSVPPERTAQLGQRITRCRRFLGLNQRSKLRDSRQHLLPLPVFHSSSVPPLMDSYNHVTQATSAAAQPVSLPPAKHFGEDVRRPSKRTDRFS</sequence>
<proteinExistence type="predicted"/>
<protein>
    <submittedName>
        <fullName evidence="2">Uncharacterized protein</fullName>
    </submittedName>
</protein>
<dbReference type="AlphaFoldDB" id="A0A9P5X4Z2"/>
<dbReference type="OrthoDB" id="202672at2759"/>
<accession>A0A9P5X4Z2</accession>
<evidence type="ECO:0000256" key="1">
    <source>
        <dbReference type="SAM" id="MobiDB-lite"/>
    </source>
</evidence>
<dbReference type="Proteomes" id="UP000807342">
    <property type="component" value="Unassembled WGS sequence"/>
</dbReference>
<keyword evidence="3" id="KW-1185">Reference proteome</keyword>
<dbReference type="EMBL" id="MU151470">
    <property type="protein sequence ID" value="KAF9443472.1"/>
    <property type="molecule type" value="Genomic_DNA"/>
</dbReference>
<reference evidence="2" key="1">
    <citation type="submission" date="2020-11" db="EMBL/GenBank/DDBJ databases">
        <authorList>
            <consortium name="DOE Joint Genome Institute"/>
            <person name="Ahrendt S."/>
            <person name="Riley R."/>
            <person name="Andreopoulos W."/>
            <person name="Labutti K."/>
            <person name="Pangilinan J."/>
            <person name="Ruiz-Duenas F.J."/>
            <person name="Barrasa J.M."/>
            <person name="Sanchez-Garcia M."/>
            <person name="Camarero S."/>
            <person name="Miyauchi S."/>
            <person name="Serrano A."/>
            <person name="Linde D."/>
            <person name="Babiker R."/>
            <person name="Drula E."/>
            <person name="Ayuso-Fernandez I."/>
            <person name="Pacheco R."/>
            <person name="Padilla G."/>
            <person name="Ferreira P."/>
            <person name="Barriuso J."/>
            <person name="Kellner H."/>
            <person name="Castanera R."/>
            <person name="Alfaro M."/>
            <person name="Ramirez L."/>
            <person name="Pisabarro A.G."/>
            <person name="Kuo A."/>
            <person name="Tritt A."/>
            <person name="Lipzen A."/>
            <person name="He G."/>
            <person name="Yan M."/>
            <person name="Ng V."/>
            <person name="Cullen D."/>
            <person name="Martin F."/>
            <person name="Rosso M.-N."/>
            <person name="Henrissat B."/>
            <person name="Hibbett D."/>
            <person name="Martinez A.T."/>
            <person name="Grigoriev I.V."/>
        </authorList>
    </citation>
    <scope>NUCLEOTIDE SEQUENCE</scope>
    <source>
        <strain evidence="2">MF-IS2</strain>
    </source>
</reference>
<gene>
    <name evidence="2" type="ORF">P691DRAFT_412574</name>
</gene>
<comment type="caution">
    <text evidence="2">The sequence shown here is derived from an EMBL/GenBank/DDBJ whole genome shotgun (WGS) entry which is preliminary data.</text>
</comment>
<evidence type="ECO:0000313" key="2">
    <source>
        <dbReference type="EMBL" id="KAF9443472.1"/>
    </source>
</evidence>
<evidence type="ECO:0000313" key="3">
    <source>
        <dbReference type="Proteomes" id="UP000807342"/>
    </source>
</evidence>
<feature type="compositionally biased region" description="Basic and acidic residues" evidence="1">
    <location>
        <begin position="85"/>
        <end position="101"/>
    </location>
</feature>
<feature type="region of interest" description="Disordered" evidence="1">
    <location>
        <begin position="72"/>
        <end position="101"/>
    </location>
</feature>